<proteinExistence type="predicted"/>
<gene>
    <name evidence="1" type="ORF">IGU_06065</name>
</gene>
<comment type="caution">
    <text evidence="1">The sequence shown here is derived from an EMBL/GenBank/DDBJ whole genome shotgun (WGS) entry which is preliminary data.</text>
</comment>
<protein>
    <submittedName>
        <fullName evidence="1">Uncharacterized protein</fullName>
    </submittedName>
</protein>
<dbReference type="GeneID" id="67470947"/>
<dbReference type="Proteomes" id="UP000013989">
    <property type="component" value="Unassembled WGS sequence"/>
</dbReference>
<dbReference type="RefSeq" id="WP_001266018.1">
    <property type="nucleotide sequence ID" value="NZ_KB976785.1"/>
</dbReference>
<sequence length="49" mass="5508">MRVRKCKSCNGKGFVFSKSYSIKEDRFGFGLQETGIKIPCLKCFGKGVK</sequence>
<accession>A0A9W5Q9Q3</accession>
<reference evidence="1 2" key="1">
    <citation type="submission" date="2012-12" db="EMBL/GenBank/DDBJ databases">
        <title>The Genome Sequence of Bacillus cereus ISP2954.</title>
        <authorList>
            <consortium name="The Broad Institute Genome Sequencing Platform"/>
            <consortium name="The Broad Institute Genome Sequencing Center for Infectious Disease"/>
            <person name="Feldgarden M."/>
            <person name="Van der Auwera G.A."/>
            <person name="Mahillon J."/>
            <person name="Duprez V."/>
            <person name="Timmery S."/>
            <person name="Mattelet C."/>
            <person name="Dierick K."/>
            <person name="Sun M."/>
            <person name="Yu Z."/>
            <person name="Zhu L."/>
            <person name="Hu X."/>
            <person name="Shank E.B."/>
            <person name="Swiecicka I."/>
            <person name="Hansen B.M."/>
            <person name="Andrup L."/>
            <person name="Walker B."/>
            <person name="Young S.K."/>
            <person name="Zeng Q."/>
            <person name="Gargeya S."/>
            <person name="Fitzgerald M."/>
            <person name="Haas B."/>
            <person name="Abouelleil A."/>
            <person name="Alvarado L."/>
            <person name="Arachchi H.M."/>
            <person name="Berlin A.M."/>
            <person name="Chapman S.B."/>
            <person name="Dewar J."/>
            <person name="Goldberg J."/>
            <person name="Griggs A."/>
            <person name="Gujja S."/>
            <person name="Hansen M."/>
            <person name="Howarth C."/>
            <person name="Imamovic A."/>
            <person name="Larimer J."/>
            <person name="McCowan C."/>
            <person name="Murphy C."/>
            <person name="Neiman D."/>
            <person name="Pearson M."/>
            <person name="Priest M."/>
            <person name="Roberts A."/>
            <person name="Saif S."/>
            <person name="Shea T."/>
            <person name="Sisk P."/>
            <person name="Sykes S."/>
            <person name="Wortman J."/>
            <person name="Nusbaum C."/>
            <person name="Birren B."/>
        </authorList>
    </citation>
    <scope>NUCLEOTIDE SEQUENCE [LARGE SCALE GENOMIC DNA]</scope>
    <source>
        <strain evidence="1 2">ISP2954</strain>
    </source>
</reference>
<evidence type="ECO:0000313" key="2">
    <source>
        <dbReference type="Proteomes" id="UP000013989"/>
    </source>
</evidence>
<evidence type="ECO:0000313" key="1">
    <source>
        <dbReference type="EMBL" id="EOP49310.1"/>
    </source>
</evidence>
<name>A0A9W5Q9Q3_BACCE</name>
<organism evidence="1 2">
    <name type="scientific">Bacillus cereus ISP2954</name>
    <dbReference type="NCBI Taxonomy" id="1053215"/>
    <lineage>
        <taxon>Bacteria</taxon>
        <taxon>Bacillati</taxon>
        <taxon>Bacillota</taxon>
        <taxon>Bacilli</taxon>
        <taxon>Bacillales</taxon>
        <taxon>Bacillaceae</taxon>
        <taxon>Bacillus</taxon>
        <taxon>Bacillus cereus group</taxon>
    </lineage>
</organism>
<dbReference type="EMBL" id="AHEJ01000137">
    <property type="protein sequence ID" value="EOP49310.1"/>
    <property type="molecule type" value="Genomic_DNA"/>
</dbReference>
<dbReference type="AlphaFoldDB" id="A0A9W5Q9Q3"/>